<protein>
    <submittedName>
        <fullName evidence="2">Uncharacterized protein</fullName>
    </submittedName>
</protein>
<evidence type="ECO:0000313" key="3">
    <source>
        <dbReference type="Proteomes" id="UP000026962"/>
    </source>
</evidence>
<name>A0A0E0L0U4_ORYPU</name>
<evidence type="ECO:0000256" key="1">
    <source>
        <dbReference type="SAM" id="MobiDB-lite"/>
    </source>
</evidence>
<keyword evidence="3" id="KW-1185">Reference proteome</keyword>
<dbReference type="Gramene" id="OPUNC05G09490.1">
    <property type="protein sequence ID" value="OPUNC05G09490.1"/>
    <property type="gene ID" value="OPUNC05G09490"/>
</dbReference>
<feature type="region of interest" description="Disordered" evidence="1">
    <location>
        <begin position="1"/>
        <end position="42"/>
    </location>
</feature>
<sequence length="111" mass="11963">MAATISPAPRWRKGADEIQPSAAAPVAPAPAGLLNHPAPAPASLLHHHAATSPAPASLLYRRAALEEDRRGRAPGPGEGHRRVLRRRSPLHQREEGQGRGRARERDGWMAM</sequence>
<reference evidence="2" key="1">
    <citation type="submission" date="2015-04" db="UniProtKB">
        <authorList>
            <consortium name="EnsemblPlants"/>
        </authorList>
    </citation>
    <scope>IDENTIFICATION</scope>
</reference>
<evidence type="ECO:0000313" key="2">
    <source>
        <dbReference type="EnsemblPlants" id="OPUNC05G09490.1"/>
    </source>
</evidence>
<dbReference type="EnsemblPlants" id="OPUNC05G09490.1">
    <property type="protein sequence ID" value="OPUNC05G09490.1"/>
    <property type="gene ID" value="OPUNC05G09490"/>
</dbReference>
<organism evidence="2">
    <name type="scientific">Oryza punctata</name>
    <name type="common">Red rice</name>
    <dbReference type="NCBI Taxonomy" id="4537"/>
    <lineage>
        <taxon>Eukaryota</taxon>
        <taxon>Viridiplantae</taxon>
        <taxon>Streptophyta</taxon>
        <taxon>Embryophyta</taxon>
        <taxon>Tracheophyta</taxon>
        <taxon>Spermatophyta</taxon>
        <taxon>Magnoliopsida</taxon>
        <taxon>Liliopsida</taxon>
        <taxon>Poales</taxon>
        <taxon>Poaceae</taxon>
        <taxon>BOP clade</taxon>
        <taxon>Oryzoideae</taxon>
        <taxon>Oryzeae</taxon>
        <taxon>Oryzinae</taxon>
        <taxon>Oryza</taxon>
    </lineage>
</organism>
<accession>A0A0E0L0U4</accession>
<proteinExistence type="predicted"/>
<feature type="compositionally biased region" description="Low complexity" evidence="1">
    <location>
        <begin position="20"/>
        <end position="31"/>
    </location>
</feature>
<feature type="compositionally biased region" description="Basic and acidic residues" evidence="1">
    <location>
        <begin position="91"/>
        <end position="111"/>
    </location>
</feature>
<dbReference type="Proteomes" id="UP000026962">
    <property type="component" value="Chromosome 5"/>
</dbReference>
<dbReference type="AlphaFoldDB" id="A0A0E0L0U4"/>
<feature type="region of interest" description="Disordered" evidence="1">
    <location>
        <begin position="63"/>
        <end position="111"/>
    </location>
</feature>
<reference evidence="2" key="2">
    <citation type="submission" date="2018-05" db="EMBL/GenBank/DDBJ databases">
        <title>OpunRS2 (Oryza punctata Reference Sequence Version 2).</title>
        <authorList>
            <person name="Zhang J."/>
            <person name="Kudrna D."/>
            <person name="Lee S."/>
            <person name="Talag J."/>
            <person name="Welchert J."/>
            <person name="Wing R.A."/>
        </authorList>
    </citation>
    <scope>NUCLEOTIDE SEQUENCE [LARGE SCALE GENOMIC DNA]</scope>
</reference>
<dbReference type="HOGENOM" id="CLU_2162537_0_0_1"/>